<evidence type="ECO:0000313" key="3">
    <source>
        <dbReference type="Proteomes" id="UP000058305"/>
    </source>
</evidence>
<dbReference type="KEGG" id="mvd:AWU67_16070"/>
<sequence>MSKISRRVLRSAVVAVAASSLLAGCAGAASSADTVSYWAAFNSTDTQKLFQSEFIDAFNESSDDAQVKLDVKQWSNIGSLTDTAVAAGRGADVVFSPGPSSALGFAAADRIDSLDDFAKEYEWEKVLEPWAYQASLVDGELYSIPTGYGSIVMFYNPAVFAEHGWTVPTTAAEFEKVATEAAAAGMIPVGAGNSGYQAQSEWYLSAVLNAAVGPEKLYDVLTGTAKFTDPEFVDAMTTLKTQIDKGWWGGSANSYFTNTDTDMFTGLANGKVALYMTGTWSFSSAGSYFGEAAGNDATWDWAPLPALSDSVEPGVYPLAIGTSLSINTVSKNKPAAAKFLDSLINDPAKIYNYMAKTSENPAPVVVDEADFPADLDERVARLYKDIPKSSNLGYASWTFFPAATDTYLYTEFDKIITGDMSPSDYLAGLQKTFDGELAAGKVIVPFAPTAG</sequence>
<evidence type="ECO:0000256" key="1">
    <source>
        <dbReference type="SAM" id="SignalP"/>
    </source>
</evidence>
<gene>
    <name evidence="2" type="ORF">AWU67_16070</name>
</gene>
<accession>A0A0Y0QD52</accession>
<feature type="signal peptide" evidence="1">
    <location>
        <begin position="1"/>
        <end position="28"/>
    </location>
</feature>
<dbReference type="SUPFAM" id="SSF53850">
    <property type="entry name" value="Periplasmic binding protein-like II"/>
    <property type="match status" value="1"/>
</dbReference>
<dbReference type="PANTHER" id="PTHR43649">
    <property type="entry name" value="ARABINOSE-BINDING PROTEIN-RELATED"/>
    <property type="match status" value="1"/>
</dbReference>
<dbReference type="Pfam" id="PF01547">
    <property type="entry name" value="SBP_bac_1"/>
    <property type="match status" value="1"/>
</dbReference>
<keyword evidence="3" id="KW-1185">Reference proteome</keyword>
<evidence type="ECO:0000313" key="2">
    <source>
        <dbReference type="EMBL" id="AMB60126.1"/>
    </source>
</evidence>
<dbReference type="Proteomes" id="UP000058305">
    <property type="component" value="Chromosome"/>
</dbReference>
<keyword evidence="1" id="KW-0732">Signal</keyword>
<reference evidence="3" key="2">
    <citation type="submission" date="2016-01" db="EMBL/GenBank/DDBJ databases">
        <title>First complete genome sequence of a species in the genus Microterricola, an extremophilic cold active enzyme producing strain ERGS5:02 isolated from Sikkim Himalaya.</title>
        <authorList>
            <person name="Kumar R."/>
            <person name="Singh D."/>
            <person name="Swarnkar M.K."/>
        </authorList>
    </citation>
    <scope>NUCLEOTIDE SEQUENCE [LARGE SCALE GENOMIC DNA]</scope>
    <source>
        <strain evidence="3">ERGS5:02</strain>
    </source>
</reference>
<proteinExistence type="predicted"/>
<dbReference type="EMBL" id="CP014145">
    <property type="protein sequence ID" value="AMB60126.1"/>
    <property type="molecule type" value="Genomic_DNA"/>
</dbReference>
<evidence type="ECO:0008006" key="4">
    <source>
        <dbReference type="Google" id="ProtNLM"/>
    </source>
</evidence>
<reference evidence="2 3" key="1">
    <citation type="journal article" date="2016" name="J. Biotechnol.">
        <title>First complete genome sequence of a species in the genus Microterricola, an extremophilic cold active enzyme producing bacterial strain ERGS5:02 isolated from Sikkim Himalaya.</title>
        <authorList>
            <person name="Himanshu"/>
            <person name="Swarnkar M.K."/>
            <person name="Singh D."/>
            <person name="Kumar R."/>
        </authorList>
    </citation>
    <scope>NUCLEOTIDE SEQUENCE [LARGE SCALE GENOMIC DNA]</scope>
    <source>
        <strain evidence="2 3">ERGS5:02</strain>
    </source>
</reference>
<dbReference type="Gene3D" id="3.40.190.10">
    <property type="entry name" value="Periplasmic binding protein-like II"/>
    <property type="match status" value="2"/>
</dbReference>
<dbReference type="InterPro" id="IPR006059">
    <property type="entry name" value="SBP"/>
</dbReference>
<feature type="chain" id="PRO_5007073223" description="ABC transporter substrate-binding protein" evidence="1">
    <location>
        <begin position="29"/>
        <end position="451"/>
    </location>
</feature>
<dbReference type="InterPro" id="IPR050490">
    <property type="entry name" value="Bact_solute-bd_prot1"/>
</dbReference>
<dbReference type="RefSeq" id="WP_067231416.1">
    <property type="nucleotide sequence ID" value="NZ_CP014145.1"/>
</dbReference>
<protein>
    <recommendedName>
        <fullName evidence="4">ABC transporter substrate-binding protein</fullName>
    </recommendedName>
</protein>
<dbReference type="AlphaFoldDB" id="A0A0Y0QD52"/>
<dbReference type="OrthoDB" id="358201at2"/>
<name>A0A0Y0QD52_9MICO</name>
<organism evidence="2 3">
    <name type="scientific">Microterricola viridarii</name>
    <dbReference type="NCBI Taxonomy" id="412690"/>
    <lineage>
        <taxon>Bacteria</taxon>
        <taxon>Bacillati</taxon>
        <taxon>Actinomycetota</taxon>
        <taxon>Actinomycetes</taxon>
        <taxon>Micrococcales</taxon>
        <taxon>Microbacteriaceae</taxon>
        <taxon>Microterricola</taxon>
    </lineage>
</organism>
<dbReference type="PANTHER" id="PTHR43649:SF12">
    <property type="entry name" value="DIACETYLCHITOBIOSE BINDING PROTEIN DASA"/>
    <property type="match status" value="1"/>
</dbReference>
<dbReference type="PROSITE" id="PS51257">
    <property type="entry name" value="PROKAR_LIPOPROTEIN"/>
    <property type="match status" value="1"/>
</dbReference>